<evidence type="ECO:0000313" key="1">
    <source>
        <dbReference type="EMBL" id="SNV55320.1"/>
    </source>
</evidence>
<protein>
    <submittedName>
        <fullName evidence="1">Uncharacterized protein</fullName>
    </submittedName>
</protein>
<dbReference type="Pfam" id="PF19781">
    <property type="entry name" value="DUF6266"/>
    <property type="match status" value="1"/>
</dbReference>
<dbReference type="InterPro" id="IPR046233">
    <property type="entry name" value="DUF6266"/>
</dbReference>
<name>A0AAJ4XDQ5_9SPHI</name>
<sequence>MATLKNGNQIPLNGKVGFFVYSSTKSPVATNPSQLRLTKDRVFPQNKSDSKFNYLKEYIAEILPYIRLGFKNYHEEWTSYHAAMSYNFKNAIIERESRFELNWEKFSISKGFENPIQDIKIELCDETDSFRIYWDYDKILFNAYNMDNYRIMILLQPESNGENKIYGMVNGNLLLDKQQELFFRKKNKEAIYHLYVAFLSNDGSYNCTDSMYLGKI</sequence>
<gene>
    <name evidence="1" type="ORF">SAMEA4412673_03189</name>
</gene>
<dbReference type="KEGG" id="smiz:4412673_03189"/>
<dbReference type="Proteomes" id="UP000215355">
    <property type="component" value="Chromosome 1"/>
</dbReference>
<evidence type="ECO:0000313" key="2">
    <source>
        <dbReference type="Proteomes" id="UP000215355"/>
    </source>
</evidence>
<reference evidence="1 2" key="1">
    <citation type="submission" date="2017-06" db="EMBL/GenBank/DDBJ databases">
        <authorList>
            <consortium name="Pathogen Informatics"/>
        </authorList>
    </citation>
    <scope>NUCLEOTIDE SEQUENCE [LARGE SCALE GENOMIC DNA]</scope>
    <source>
        <strain evidence="1 2">NCTC12149</strain>
    </source>
</reference>
<dbReference type="AlphaFoldDB" id="A0AAJ4XDQ5"/>
<dbReference type="RefSeq" id="WP_093101426.1">
    <property type="nucleotide sequence ID" value="NZ_FNGK01000013.1"/>
</dbReference>
<accession>A0AAJ4XDQ5</accession>
<organism evidence="1 2">
    <name type="scientific">Sphingobacterium mizutaii</name>
    <dbReference type="NCBI Taxonomy" id="1010"/>
    <lineage>
        <taxon>Bacteria</taxon>
        <taxon>Pseudomonadati</taxon>
        <taxon>Bacteroidota</taxon>
        <taxon>Sphingobacteriia</taxon>
        <taxon>Sphingobacteriales</taxon>
        <taxon>Sphingobacteriaceae</taxon>
        <taxon>Sphingobacterium</taxon>
    </lineage>
</organism>
<proteinExistence type="predicted"/>
<dbReference type="EMBL" id="LT906468">
    <property type="protein sequence ID" value="SNV55320.1"/>
    <property type="molecule type" value="Genomic_DNA"/>
</dbReference>